<organism evidence="3 4">
    <name type="scientific">Tribonema minus</name>
    <dbReference type="NCBI Taxonomy" id="303371"/>
    <lineage>
        <taxon>Eukaryota</taxon>
        <taxon>Sar</taxon>
        <taxon>Stramenopiles</taxon>
        <taxon>Ochrophyta</taxon>
        <taxon>PX clade</taxon>
        <taxon>Xanthophyceae</taxon>
        <taxon>Tribonematales</taxon>
        <taxon>Tribonemataceae</taxon>
        <taxon>Tribonema</taxon>
    </lineage>
</organism>
<reference evidence="3" key="1">
    <citation type="submission" date="2021-02" db="EMBL/GenBank/DDBJ databases">
        <title>First Annotated Genome of the Yellow-green Alga Tribonema minus.</title>
        <authorList>
            <person name="Mahan K.M."/>
        </authorList>
    </citation>
    <scope>NUCLEOTIDE SEQUENCE</scope>
    <source>
        <strain evidence="3">UTEX B ZZ1240</strain>
    </source>
</reference>
<evidence type="ECO:0000313" key="4">
    <source>
        <dbReference type="Proteomes" id="UP000664859"/>
    </source>
</evidence>
<sequence length="1091" mass="113774">MPSIESLVEPPPMPSASENLPLSRRTIRDVIAALEAAFEEEHDAWLHVARDCFERRGRGTLRAIYPDLDAALTQQLVTCHYEADDGLEYCPDDDFVVLVGITLGHGCDGEGDATASRTAVLRGTKDFAAQGDPTACDALLPRHPAPDLVFNSGGREAPAGYCDEECLRRDEARHGAVCEEARALASEWHASLTVDAATGQVDFALGNPSSSAAETFPLLGAPTFSTIPSTGITSATKNRDAVQKLNEWLSTYLLDAPPPPTLASAPVCDTEKITITLTLPPQKKLAFTASIVPYFSALKADVVGTTENAAQDWTHYTKQTLQLEAPVANAALTVSELRLHVDQGTYSVSAGIAKAYGFTSEKSYDIRVYGLNQSSQATKYVYAMGAKTLPVGPPAAPINLLVSGPTTSSLFASWAAPPDRDVNTAGTQATAPYIKQYQVAYTATSSVRYGGAISSSGTATTTATTTSDSAPNKTVSSLNSGTTYAINVKAINTVNTGFGDPTADSTGTTSLPTSSTPSFMSTSDASGLANVTNLRGGYDSAGGYLLDSSTRASTIINHNSMGSYDLITATAPTRRTNADVGGSAVGQIGTLTAFGGPTALYTSDSADFAVQGFDYPGGATADTTVSGANVQLVVSGDGDAFTTTADKGFYKRITAAVRPLNYATQYTPATTSYSLALRYVSTGTGGATYTSAITSFFVDDLSAAAVASDLAIIGETANAVAQISGVPTFTSSAVFRVQFNAKDLANRFLPSDKKHADVIMTTSDGSIQLTPTQTVLASSMASGTNKYYTVPGDRTSTSLTPYNTNGKFLVAQTASQEVQLNDISVAFSNASARFDEDLRVKVKPYNLKGAGSQISSRYMDPSTGTTKCLRIDTTTAVQNASGKAATSTGQHVTSGTGAYPASGTFGAAYDHAQSLLSNQELQQIKALWVTPASTAVVGYKDYSAFYSSGGLTGPNYASITSSSSYRYVTFKYTGTIGSTLERNMFQAAVSATGLTMDGTTGTANHTLQVRVDNGTYSTGWLDAVANILPVGLGAAGDGTACGNTGSTASSRRFYVMTGTNSTAVVYLRLGIPCNLNATVTSITLTAVTAFT</sequence>
<gene>
    <name evidence="3" type="ORF">JKP88DRAFT_273142</name>
</gene>
<feature type="compositionally biased region" description="Low complexity" evidence="1">
    <location>
        <begin position="456"/>
        <end position="470"/>
    </location>
</feature>
<dbReference type="CDD" id="cd00063">
    <property type="entry name" value="FN3"/>
    <property type="match status" value="1"/>
</dbReference>
<feature type="region of interest" description="Disordered" evidence="1">
    <location>
        <begin position="1"/>
        <end position="20"/>
    </location>
</feature>
<evidence type="ECO:0000256" key="1">
    <source>
        <dbReference type="SAM" id="MobiDB-lite"/>
    </source>
</evidence>
<name>A0A836CE70_9STRA</name>
<dbReference type="InterPro" id="IPR003961">
    <property type="entry name" value="FN3_dom"/>
</dbReference>
<dbReference type="Gene3D" id="2.60.40.10">
    <property type="entry name" value="Immunoglobulins"/>
    <property type="match status" value="1"/>
</dbReference>
<dbReference type="InterPro" id="IPR013783">
    <property type="entry name" value="Ig-like_fold"/>
</dbReference>
<proteinExistence type="predicted"/>
<evidence type="ECO:0000313" key="3">
    <source>
        <dbReference type="EMBL" id="KAG5183160.1"/>
    </source>
</evidence>
<dbReference type="PROSITE" id="PS50853">
    <property type="entry name" value="FN3"/>
    <property type="match status" value="1"/>
</dbReference>
<dbReference type="SUPFAM" id="SSF49265">
    <property type="entry name" value="Fibronectin type III"/>
    <property type="match status" value="1"/>
</dbReference>
<dbReference type="InterPro" id="IPR036116">
    <property type="entry name" value="FN3_sf"/>
</dbReference>
<keyword evidence="4" id="KW-1185">Reference proteome</keyword>
<protein>
    <recommendedName>
        <fullName evidence="2">Fibronectin type-III domain-containing protein</fullName>
    </recommendedName>
</protein>
<dbReference type="EMBL" id="JAFCMP010000223">
    <property type="protein sequence ID" value="KAG5183160.1"/>
    <property type="molecule type" value="Genomic_DNA"/>
</dbReference>
<dbReference type="SMART" id="SM00060">
    <property type="entry name" value="FN3"/>
    <property type="match status" value="2"/>
</dbReference>
<feature type="region of interest" description="Disordered" evidence="1">
    <location>
        <begin position="456"/>
        <end position="475"/>
    </location>
</feature>
<comment type="caution">
    <text evidence="3">The sequence shown here is derived from an EMBL/GenBank/DDBJ whole genome shotgun (WGS) entry which is preliminary data.</text>
</comment>
<evidence type="ECO:0000259" key="2">
    <source>
        <dbReference type="PROSITE" id="PS50853"/>
    </source>
</evidence>
<dbReference type="AlphaFoldDB" id="A0A836CE70"/>
<accession>A0A836CE70</accession>
<feature type="domain" description="Fibronectin type-III" evidence="2">
    <location>
        <begin position="396"/>
        <end position="512"/>
    </location>
</feature>
<dbReference type="Proteomes" id="UP000664859">
    <property type="component" value="Unassembled WGS sequence"/>
</dbReference>